<dbReference type="GO" id="GO:0006412">
    <property type="term" value="P:translation"/>
    <property type="evidence" value="ECO:0007669"/>
    <property type="project" value="InterPro"/>
</dbReference>
<evidence type="ECO:0000313" key="10">
    <source>
        <dbReference type="EMBL" id="JAP91762.1"/>
    </source>
</evidence>
<dbReference type="AlphaFoldDB" id="A0A146K4E9"/>
<evidence type="ECO:0000256" key="5">
    <source>
        <dbReference type="ARBA" id="ARBA00023274"/>
    </source>
</evidence>
<feature type="region of interest" description="Disordered" evidence="7">
    <location>
        <begin position="1"/>
        <end position="20"/>
    </location>
</feature>
<dbReference type="PANTHER" id="PTHR11831">
    <property type="entry name" value="30S 40S RIBOSOMAL PROTEIN"/>
    <property type="match status" value="1"/>
</dbReference>
<dbReference type="GO" id="GO:0022627">
    <property type="term" value="C:cytosolic small ribosomal subunit"/>
    <property type="evidence" value="ECO:0007669"/>
    <property type="project" value="TreeGrafter"/>
</dbReference>
<dbReference type="Pfam" id="PF01479">
    <property type="entry name" value="S4"/>
    <property type="match status" value="1"/>
</dbReference>
<keyword evidence="5" id="KW-0687">Ribonucleoprotein</keyword>
<feature type="domain" description="RNA-binding S4" evidence="8">
    <location>
        <begin position="109"/>
        <end position="171"/>
    </location>
</feature>
<dbReference type="InterPro" id="IPR036986">
    <property type="entry name" value="S4_RNA-bd_sf"/>
</dbReference>
<evidence type="ECO:0000259" key="9">
    <source>
        <dbReference type="SMART" id="SM01390"/>
    </source>
</evidence>
<evidence type="ECO:0000256" key="1">
    <source>
        <dbReference type="ARBA" id="ARBA00007465"/>
    </source>
</evidence>
<dbReference type="Pfam" id="PF00163">
    <property type="entry name" value="Ribosomal_S4"/>
    <property type="match status" value="1"/>
</dbReference>
<keyword evidence="2" id="KW-0699">rRNA-binding</keyword>
<proteinExistence type="inferred from homology"/>
<evidence type="ECO:0000256" key="4">
    <source>
        <dbReference type="ARBA" id="ARBA00022980"/>
    </source>
</evidence>
<dbReference type="SUPFAM" id="SSF55174">
    <property type="entry name" value="Alpha-L RNA-binding motif"/>
    <property type="match status" value="1"/>
</dbReference>
<dbReference type="InterPro" id="IPR022801">
    <property type="entry name" value="Ribosomal_uS4"/>
</dbReference>
<evidence type="ECO:0000256" key="3">
    <source>
        <dbReference type="ARBA" id="ARBA00022884"/>
    </source>
</evidence>
<gene>
    <name evidence="10" type="ORF">TPC1_16520</name>
</gene>
<evidence type="ECO:0000259" key="8">
    <source>
        <dbReference type="SMART" id="SM00363"/>
    </source>
</evidence>
<evidence type="ECO:0000256" key="6">
    <source>
        <dbReference type="PROSITE-ProRule" id="PRU00182"/>
    </source>
</evidence>
<sequence>MPSVSRLRSSSKSFNTPRRPFNSPRIKSELELVGKYGLRCKREIYRAKFMLSKIRKTARKLLTLEAENPIRKFEGDALMRRLHVLGVLENDKNELDYVLSLKIDDLLKRRLQTVISDNSTTKTIHQARVWIKHGHIQVGNNTVNVPGFLVRSASEKYIKIAEQSPFGSNGKAGRCARKNAKK</sequence>
<dbReference type="SMART" id="SM01390">
    <property type="entry name" value="Ribosomal_S4"/>
    <property type="match status" value="1"/>
</dbReference>
<dbReference type="InterPro" id="IPR001912">
    <property type="entry name" value="Ribosomal_uS4_N"/>
</dbReference>
<dbReference type="PROSITE" id="PS50889">
    <property type="entry name" value="S4"/>
    <property type="match status" value="1"/>
</dbReference>
<dbReference type="EMBL" id="GDID01004844">
    <property type="protein sequence ID" value="JAP91762.1"/>
    <property type="molecule type" value="Transcribed_RNA"/>
</dbReference>
<dbReference type="NCBIfam" id="NF003139">
    <property type="entry name" value="PRK04051.1"/>
    <property type="match status" value="1"/>
</dbReference>
<name>A0A146K4E9_9EUKA</name>
<dbReference type="SMART" id="SM00363">
    <property type="entry name" value="S4"/>
    <property type="match status" value="1"/>
</dbReference>
<dbReference type="InterPro" id="IPR005710">
    <property type="entry name" value="Ribosomal_uS4_euk/arc"/>
</dbReference>
<evidence type="ECO:0000256" key="7">
    <source>
        <dbReference type="SAM" id="MobiDB-lite"/>
    </source>
</evidence>
<evidence type="ECO:0000256" key="2">
    <source>
        <dbReference type="ARBA" id="ARBA00022730"/>
    </source>
</evidence>
<dbReference type="GO" id="GO:0042274">
    <property type="term" value="P:ribosomal small subunit biogenesis"/>
    <property type="evidence" value="ECO:0007669"/>
    <property type="project" value="TreeGrafter"/>
</dbReference>
<dbReference type="Gene3D" id="3.10.290.10">
    <property type="entry name" value="RNA-binding S4 domain"/>
    <property type="match status" value="1"/>
</dbReference>
<comment type="similarity">
    <text evidence="1">Belongs to the universal ribosomal protein uS4 family.</text>
</comment>
<reference evidence="10" key="1">
    <citation type="submission" date="2015-07" db="EMBL/GenBank/DDBJ databases">
        <title>Adaptation to a free-living lifestyle via gene acquisitions in the diplomonad Trepomonas sp. PC1.</title>
        <authorList>
            <person name="Xu F."/>
            <person name="Jerlstrom-Hultqvist J."/>
            <person name="Kolisko M."/>
            <person name="Simpson A.G.B."/>
            <person name="Roger A.J."/>
            <person name="Svard S.G."/>
            <person name="Andersson J.O."/>
        </authorList>
    </citation>
    <scope>NUCLEOTIDE SEQUENCE</scope>
    <source>
        <strain evidence="10">PC1</strain>
    </source>
</reference>
<organism evidence="10">
    <name type="scientific">Trepomonas sp. PC1</name>
    <dbReference type="NCBI Taxonomy" id="1076344"/>
    <lineage>
        <taxon>Eukaryota</taxon>
        <taxon>Metamonada</taxon>
        <taxon>Diplomonadida</taxon>
        <taxon>Hexamitidae</taxon>
        <taxon>Hexamitinae</taxon>
        <taxon>Trepomonas</taxon>
    </lineage>
</organism>
<protein>
    <submittedName>
        <fullName evidence="10">Ribosomal protein S9</fullName>
    </submittedName>
</protein>
<feature type="domain" description="Small ribosomal subunit protein uS4 N-terminal" evidence="9">
    <location>
        <begin position="6"/>
        <end position="108"/>
    </location>
</feature>
<feature type="compositionally biased region" description="Low complexity" evidence="7">
    <location>
        <begin position="1"/>
        <end position="13"/>
    </location>
</feature>
<dbReference type="InterPro" id="IPR002942">
    <property type="entry name" value="S4_RNA-bd"/>
</dbReference>
<keyword evidence="4 10" id="KW-0689">Ribosomal protein</keyword>
<dbReference type="PANTHER" id="PTHR11831:SF5">
    <property type="entry name" value="40S RIBOSOMAL PROTEIN S9"/>
    <property type="match status" value="1"/>
</dbReference>
<dbReference type="NCBIfam" id="TIGR01018">
    <property type="entry name" value="uS4_arch"/>
    <property type="match status" value="1"/>
</dbReference>
<dbReference type="GO" id="GO:0019843">
    <property type="term" value="F:rRNA binding"/>
    <property type="evidence" value="ECO:0007669"/>
    <property type="project" value="UniProtKB-KW"/>
</dbReference>
<accession>A0A146K4E9</accession>
<dbReference type="GO" id="GO:0003735">
    <property type="term" value="F:structural constituent of ribosome"/>
    <property type="evidence" value="ECO:0007669"/>
    <property type="project" value="InterPro"/>
</dbReference>
<dbReference type="CDD" id="cd00165">
    <property type="entry name" value="S4"/>
    <property type="match status" value="1"/>
</dbReference>
<keyword evidence="3 6" id="KW-0694">RNA-binding</keyword>